<dbReference type="GO" id="GO:0009279">
    <property type="term" value="C:cell outer membrane"/>
    <property type="evidence" value="ECO:0007669"/>
    <property type="project" value="UniProtKB-SubCell"/>
</dbReference>
<dbReference type="InterPro" id="IPR011662">
    <property type="entry name" value="Secretin/TonB_short_N"/>
</dbReference>
<dbReference type="Pfam" id="PF07715">
    <property type="entry name" value="Plug"/>
    <property type="match status" value="1"/>
</dbReference>
<comment type="subcellular location">
    <subcellularLocation>
        <location evidence="1 11">Cell outer membrane</location>
        <topology evidence="1 11">Multi-pass membrane protein</topology>
    </subcellularLocation>
</comment>
<dbReference type="InterPro" id="IPR000531">
    <property type="entry name" value="Beta-barrel_TonB"/>
</dbReference>
<keyword evidence="9 11" id="KW-0472">Membrane</keyword>
<feature type="domain" description="Secretin/TonB short N-terminal" evidence="13">
    <location>
        <begin position="14"/>
        <end position="64"/>
    </location>
</feature>
<evidence type="ECO:0000256" key="2">
    <source>
        <dbReference type="ARBA" id="ARBA00022448"/>
    </source>
</evidence>
<sequence>MARAVLNLGAQTGISIGAGEAAACGWSRPVQGMFEVEAALRLMLSGSGCTYRRIDDRTFLIVRRPAARPPVRPAPPPEPEAVELGDVIVTATKRDMALADAPYSLSTVDGLSLEAAPRLDTAALSTRLAGLTVTNLGPGRNKLFVRGLADSALTGQTQAMVGLYLDDTRLTYDAPDPDLRLVDLDRVELLRGPQGTLYGAGAIGGVLKLVSREPRLDAWEGEVTAGLTFADDTAPGHSGDVVFNAPLLRDRLGLRVVLYEEVLEGVVDDPGLDLTNTGATNRSGGRVSLLWRVNDRWEARLGSVFQELHIDDSQYAFERLPSYERSLSVREPSNNDFNGVSLALTGDYDWGRVRLTSAYQGHDLDRRYDATTAAGRFGGSGGPMAYDEADSIRAFAIEASVAAPTSDPIGWLAGLYGSHYSHDRTGEVLDLSPDARLYQAEKQDETNEGAVFGEVSWAPLRDLKLILGGRYFYTATQSSTRAQLRGGVADAFDGENTDDGVVSKAVVEYAWRDNVLIFGQVSQGYRIGGFNGGALLDGAYGQPGSGSQPYRSFRPDTLHSYELGVRWRAFDDRIALRLAAFVVDWRSIQSDRVSSDGLPFTANIGSGSNEGIELEGVWKDGPLRIDFNLMGSNPVLDASDDSYPLAIDGDLPGVPRILGAVSARRGLSVRGHRAWISGSVGYVGASTQQLSLQTRTDMGGYPTTEMAAGVDLGAWSAVMRIDNLFGGEGDTFGYGNPFLVGVETVATPQRPRNLSLSLSRRF</sequence>
<dbReference type="AlphaFoldDB" id="A0A975C4V2"/>
<evidence type="ECO:0000313" key="15">
    <source>
        <dbReference type="Proteomes" id="UP000663918"/>
    </source>
</evidence>
<dbReference type="InterPro" id="IPR012910">
    <property type="entry name" value="Plug_dom"/>
</dbReference>
<dbReference type="Pfam" id="PF00593">
    <property type="entry name" value="TonB_dep_Rec_b-barrel"/>
    <property type="match status" value="1"/>
</dbReference>
<dbReference type="EMBL" id="CP062222">
    <property type="protein sequence ID" value="QTC91950.1"/>
    <property type="molecule type" value="Genomic_DNA"/>
</dbReference>
<keyword evidence="14" id="KW-0675">Receptor</keyword>
<dbReference type="Gene3D" id="3.55.50.30">
    <property type="match status" value="1"/>
</dbReference>
<evidence type="ECO:0000256" key="4">
    <source>
        <dbReference type="ARBA" id="ARBA00022496"/>
    </source>
</evidence>
<dbReference type="InterPro" id="IPR039426">
    <property type="entry name" value="TonB-dep_rcpt-like"/>
</dbReference>
<evidence type="ECO:0000313" key="14">
    <source>
        <dbReference type="EMBL" id="QTC91950.1"/>
    </source>
</evidence>
<evidence type="ECO:0000256" key="5">
    <source>
        <dbReference type="ARBA" id="ARBA00022692"/>
    </source>
</evidence>
<name>A0A975C4V2_9CAUL</name>
<evidence type="ECO:0000256" key="6">
    <source>
        <dbReference type="ARBA" id="ARBA00023004"/>
    </source>
</evidence>
<keyword evidence="3 11" id="KW-1134">Transmembrane beta strand</keyword>
<keyword evidence="2 11" id="KW-0813">Transport</keyword>
<dbReference type="PROSITE" id="PS52016">
    <property type="entry name" value="TONB_DEPENDENT_REC_3"/>
    <property type="match status" value="1"/>
</dbReference>
<keyword evidence="5 11" id="KW-0812">Transmembrane</keyword>
<dbReference type="GO" id="GO:0006826">
    <property type="term" value="P:iron ion transport"/>
    <property type="evidence" value="ECO:0007669"/>
    <property type="project" value="UniProtKB-KW"/>
</dbReference>
<accession>A0A975C4V2</accession>
<evidence type="ECO:0000256" key="9">
    <source>
        <dbReference type="ARBA" id="ARBA00023136"/>
    </source>
</evidence>
<evidence type="ECO:0000259" key="13">
    <source>
        <dbReference type="SMART" id="SM00965"/>
    </source>
</evidence>
<dbReference type="Proteomes" id="UP000663918">
    <property type="component" value="Chromosome"/>
</dbReference>
<keyword evidence="10 11" id="KW-0998">Cell outer membrane</keyword>
<evidence type="ECO:0000256" key="3">
    <source>
        <dbReference type="ARBA" id="ARBA00022452"/>
    </source>
</evidence>
<evidence type="ECO:0000256" key="11">
    <source>
        <dbReference type="PROSITE-ProRule" id="PRU01360"/>
    </source>
</evidence>
<dbReference type="InterPro" id="IPR036942">
    <property type="entry name" value="Beta-barrel_TonB_sf"/>
</dbReference>
<keyword evidence="8 12" id="KW-0798">TonB box</keyword>
<dbReference type="PANTHER" id="PTHR32552:SF81">
    <property type="entry name" value="TONB-DEPENDENT OUTER MEMBRANE RECEPTOR"/>
    <property type="match status" value="1"/>
</dbReference>
<gene>
    <name evidence="14" type="ORF">IFJ75_03245</name>
</gene>
<proteinExistence type="inferred from homology"/>
<evidence type="ECO:0000256" key="8">
    <source>
        <dbReference type="ARBA" id="ARBA00023077"/>
    </source>
</evidence>
<evidence type="ECO:0000256" key="10">
    <source>
        <dbReference type="ARBA" id="ARBA00023237"/>
    </source>
</evidence>
<dbReference type="PANTHER" id="PTHR32552">
    <property type="entry name" value="FERRICHROME IRON RECEPTOR-RELATED"/>
    <property type="match status" value="1"/>
</dbReference>
<dbReference type="SUPFAM" id="SSF56935">
    <property type="entry name" value="Porins"/>
    <property type="match status" value="1"/>
</dbReference>
<dbReference type="RefSeq" id="WP_207871217.1">
    <property type="nucleotide sequence ID" value="NZ_CP062222.1"/>
</dbReference>
<evidence type="ECO:0000256" key="12">
    <source>
        <dbReference type="RuleBase" id="RU003357"/>
    </source>
</evidence>
<reference evidence="14" key="1">
    <citation type="submission" date="2020-09" db="EMBL/GenBank/DDBJ databases">
        <title>Brevundimonas sp. LVF2 isolated from a puddle in Goettingen, Germany.</title>
        <authorList>
            <person name="Friedrich I."/>
            <person name="Klassen A."/>
            <person name="Hannes N."/>
            <person name="Schneider D."/>
            <person name="Hertel R."/>
            <person name="Daniel R."/>
        </authorList>
    </citation>
    <scope>NUCLEOTIDE SEQUENCE</scope>
    <source>
        <strain evidence="14">LVF2</strain>
    </source>
</reference>
<organism evidence="14 15">
    <name type="scientific">Brevundimonas goettingensis</name>
    <dbReference type="NCBI Taxonomy" id="2774190"/>
    <lineage>
        <taxon>Bacteria</taxon>
        <taxon>Pseudomonadati</taxon>
        <taxon>Pseudomonadota</taxon>
        <taxon>Alphaproteobacteria</taxon>
        <taxon>Caulobacterales</taxon>
        <taxon>Caulobacteraceae</taxon>
        <taxon>Brevundimonas</taxon>
    </lineage>
</organism>
<evidence type="ECO:0000256" key="1">
    <source>
        <dbReference type="ARBA" id="ARBA00004571"/>
    </source>
</evidence>
<comment type="similarity">
    <text evidence="11 12">Belongs to the TonB-dependent receptor family.</text>
</comment>
<dbReference type="Gene3D" id="2.40.170.20">
    <property type="entry name" value="TonB-dependent receptor, beta-barrel domain"/>
    <property type="match status" value="1"/>
</dbReference>
<keyword evidence="7" id="KW-0406">Ion transport</keyword>
<dbReference type="SMART" id="SM00965">
    <property type="entry name" value="STN"/>
    <property type="match status" value="1"/>
</dbReference>
<dbReference type="KEGG" id="bgoe:IFJ75_03245"/>
<protein>
    <submittedName>
        <fullName evidence="14">TonB-dependent receptor</fullName>
    </submittedName>
</protein>
<keyword evidence="4" id="KW-0410">Iron transport</keyword>
<keyword evidence="6" id="KW-0408">Iron</keyword>
<evidence type="ECO:0000256" key="7">
    <source>
        <dbReference type="ARBA" id="ARBA00023065"/>
    </source>
</evidence>
<keyword evidence="15" id="KW-1185">Reference proteome</keyword>